<dbReference type="CDD" id="cd04863">
    <property type="entry name" value="MtLigD_Pol_like"/>
    <property type="match status" value="1"/>
</dbReference>
<dbReference type="NCBIfam" id="TIGR02778">
    <property type="entry name" value="ligD_pol"/>
    <property type="match status" value="1"/>
</dbReference>
<keyword evidence="4" id="KW-1185">Reference proteome</keyword>
<sequence>MSPIAEVEGRRIALKNLDKVIHPATGTTKGELLHYLASAADPLLGHLRGRPLAFLRYPDGPDGQKFFTKNPPPGTPSWVTTAEVTRHEGETARQVLVQDLPSLMWAANLVVEFHAPMWRDDLGVGIADRLVFDLDPGPPATIVDCRAVAVWLRERLRADGLTAYAKTSGSKGLHLLVPVEPTASRRTTAYARRLAQEAAVALPDLVVRKMTRSLRPGKVYVDFSQNAAAKTTAAPYTPRARPEPAVSTPVTWEEVEECRTPEALSFLIDDIPGRLDRHGDLLAPLLDPARARPLPTGGGRGADFGGGGEEIDEEDSGEGWDENGASSGEGNEEGGGTESGAESGGDSGGENSGGDDSGEVGGKDSGGDDSGEASGKDSGGKDSGGKDSGEGAAGR</sequence>
<dbReference type="EMBL" id="BNEK01000005">
    <property type="protein sequence ID" value="GHJ30731.1"/>
    <property type="molecule type" value="Genomic_DNA"/>
</dbReference>
<accession>A0ABQ3U545</accession>
<feature type="compositionally biased region" description="Gly residues" evidence="1">
    <location>
        <begin position="296"/>
        <end position="308"/>
    </location>
</feature>
<name>A0ABQ3U545_STRHY</name>
<feature type="compositionally biased region" description="Low complexity" evidence="1">
    <location>
        <begin position="231"/>
        <end position="245"/>
    </location>
</feature>
<feature type="region of interest" description="Disordered" evidence="1">
    <location>
        <begin position="231"/>
        <end position="252"/>
    </location>
</feature>
<dbReference type="PANTHER" id="PTHR42705:SF2">
    <property type="entry name" value="BIFUNCTIONAL NON-HOMOLOGOUS END JOINING PROTEIN LIGD"/>
    <property type="match status" value="1"/>
</dbReference>
<dbReference type="InterPro" id="IPR033649">
    <property type="entry name" value="MtLigD_Pol-like"/>
</dbReference>
<dbReference type="Gene3D" id="3.90.920.10">
    <property type="entry name" value="DNA primase, PRIM domain"/>
    <property type="match status" value="1"/>
</dbReference>
<protein>
    <recommendedName>
        <fullName evidence="2">DNA ligase D polymerase domain-containing protein</fullName>
    </recommendedName>
</protein>
<feature type="compositionally biased region" description="Gly residues" evidence="1">
    <location>
        <begin position="333"/>
        <end position="352"/>
    </location>
</feature>
<feature type="compositionally biased region" description="Basic and acidic residues" evidence="1">
    <location>
        <begin position="374"/>
        <end position="389"/>
    </location>
</feature>
<evidence type="ECO:0000259" key="2">
    <source>
        <dbReference type="Pfam" id="PF21686"/>
    </source>
</evidence>
<organism evidence="3 4">
    <name type="scientific">Streptomyces hygroscopicus</name>
    <dbReference type="NCBI Taxonomy" id="1912"/>
    <lineage>
        <taxon>Bacteria</taxon>
        <taxon>Bacillati</taxon>
        <taxon>Actinomycetota</taxon>
        <taxon>Actinomycetes</taxon>
        <taxon>Kitasatosporales</taxon>
        <taxon>Streptomycetaceae</taxon>
        <taxon>Streptomyces</taxon>
        <taxon>Streptomyces violaceusniger group</taxon>
    </lineage>
</organism>
<feature type="region of interest" description="Disordered" evidence="1">
    <location>
        <begin position="288"/>
        <end position="395"/>
    </location>
</feature>
<reference evidence="3" key="1">
    <citation type="submission" date="2024-05" db="EMBL/GenBank/DDBJ databases">
        <title>Whole genome shotgun sequence of Streptomyces hygroscopicus NBRC 113678.</title>
        <authorList>
            <person name="Komaki H."/>
            <person name="Tamura T."/>
        </authorList>
    </citation>
    <scope>NUCLEOTIDE SEQUENCE</scope>
    <source>
        <strain evidence="3">N11-34</strain>
    </source>
</reference>
<evidence type="ECO:0000313" key="4">
    <source>
        <dbReference type="Proteomes" id="UP001054854"/>
    </source>
</evidence>
<gene>
    <name evidence="3" type="ORF">TPA0910_51640</name>
</gene>
<dbReference type="Pfam" id="PF21686">
    <property type="entry name" value="LigD_Prim-Pol"/>
    <property type="match status" value="1"/>
</dbReference>
<dbReference type="InterPro" id="IPR014145">
    <property type="entry name" value="LigD_pol_dom"/>
</dbReference>
<feature type="domain" description="DNA ligase D polymerase" evidence="2">
    <location>
        <begin position="28"/>
        <end position="281"/>
    </location>
</feature>
<dbReference type="Proteomes" id="UP001054854">
    <property type="component" value="Unassembled WGS sequence"/>
</dbReference>
<dbReference type="PANTHER" id="PTHR42705">
    <property type="entry name" value="BIFUNCTIONAL NON-HOMOLOGOUS END JOINING PROTEIN LIGD"/>
    <property type="match status" value="1"/>
</dbReference>
<dbReference type="InterPro" id="IPR052171">
    <property type="entry name" value="NHEJ_LigD"/>
</dbReference>
<evidence type="ECO:0000256" key="1">
    <source>
        <dbReference type="SAM" id="MobiDB-lite"/>
    </source>
</evidence>
<evidence type="ECO:0000313" key="3">
    <source>
        <dbReference type="EMBL" id="GHJ30731.1"/>
    </source>
</evidence>
<feature type="compositionally biased region" description="Acidic residues" evidence="1">
    <location>
        <begin position="309"/>
        <end position="321"/>
    </location>
</feature>
<proteinExistence type="predicted"/>
<comment type="caution">
    <text evidence="3">The sequence shown here is derived from an EMBL/GenBank/DDBJ whole genome shotgun (WGS) entry which is preliminary data.</text>
</comment>